<dbReference type="Proteomes" id="UP000281985">
    <property type="component" value="Unassembled WGS sequence"/>
</dbReference>
<dbReference type="PANTHER" id="PTHR34817:SF2">
    <property type="entry name" value="NUCLEOTIDYLTRANSFERASE"/>
    <property type="match status" value="1"/>
</dbReference>
<accession>A0A3M0G2J1</accession>
<evidence type="ECO:0000313" key="2">
    <source>
        <dbReference type="Proteomes" id="UP000281985"/>
    </source>
</evidence>
<dbReference type="RefSeq" id="WP_121918400.1">
    <property type="nucleotide sequence ID" value="NZ_REFV01000017.1"/>
</dbReference>
<dbReference type="EMBL" id="REFV01000017">
    <property type="protein sequence ID" value="RMB56412.1"/>
    <property type="molecule type" value="Genomic_DNA"/>
</dbReference>
<dbReference type="AlphaFoldDB" id="A0A3M0G2J1"/>
<gene>
    <name evidence="1" type="ORF">EAX61_14335</name>
</gene>
<reference evidence="1 2" key="1">
    <citation type="submission" date="2018-10" db="EMBL/GenBank/DDBJ databases">
        <title>Dokdonia luteus sp. nov., isolated from sea water.</title>
        <authorList>
            <person name="Zhou L.Y."/>
            <person name="Du Z.J."/>
        </authorList>
    </citation>
    <scope>NUCLEOTIDE SEQUENCE [LARGE SCALE GENOMIC DNA]</scope>
    <source>
        <strain evidence="1 2">SH27</strain>
    </source>
</reference>
<dbReference type="Pfam" id="PF10127">
    <property type="entry name" value="RlaP"/>
    <property type="match status" value="1"/>
</dbReference>
<protein>
    <submittedName>
        <fullName evidence="1">Nucleotidyltransferase domain-containing protein</fullName>
    </submittedName>
</protein>
<dbReference type="GO" id="GO:0016740">
    <property type="term" value="F:transferase activity"/>
    <property type="evidence" value="ECO:0007669"/>
    <property type="project" value="UniProtKB-KW"/>
</dbReference>
<name>A0A3M0G2J1_9FLAO</name>
<organism evidence="1 2">
    <name type="scientific">Dokdonia sinensis</name>
    <dbReference type="NCBI Taxonomy" id="2479847"/>
    <lineage>
        <taxon>Bacteria</taxon>
        <taxon>Pseudomonadati</taxon>
        <taxon>Bacteroidota</taxon>
        <taxon>Flavobacteriia</taxon>
        <taxon>Flavobacteriales</taxon>
        <taxon>Flavobacteriaceae</taxon>
        <taxon>Dokdonia</taxon>
    </lineage>
</organism>
<sequence>MTEKIIQYLDKIEKEKEIKILLACETGSRAWGFPSPDSDFDIRIIYVHKKDWYLSLSEKNDSIELMFENNDIDITGWDLRKSLRLLQKSNPPLLERIQSPILYKSDNDFLVKINEIANSQYSRIATIHHYLSMAKKFTEELKEKEDYKLKNFFYALRSATACKWILEREEMPPIEFQKMIDGLNIESNLLNRIGELIELKATISESYLHKGENELISFIENCINSANEQRNSLPSSKGDVKELNSFFLKMLS</sequence>
<evidence type="ECO:0000313" key="1">
    <source>
        <dbReference type="EMBL" id="RMB56412.1"/>
    </source>
</evidence>
<keyword evidence="1" id="KW-0808">Transferase</keyword>
<proteinExistence type="predicted"/>
<comment type="caution">
    <text evidence="1">The sequence shown here is derived from an EMBL/GenBank/DDBJ whole genome shotgun (WGS) entry which is preliminary data.</text>
</comment>
<keyword evidence="2" id="KW-1185">Reference proteome</keyword>
<dbReference type="InterPro" id="IPR018775">
    <property type="entry name" value="RlaP"/>
</dbReference>
<dbReference type="OrthoDB" id="9796845at2"/>
<dbReference type="PANTHER" id="PTHR34817">
    <property type="entry name" value="NUCLEOTIDYLTRANSFERASE"/>
    <property type="match status" value="1"/>
</dbReference>